<evidence type="ECO:0000313" key="2">
    <source>
        <dbReference type="EMBL" id="CDZ23858.1"/>
    </source>
</evidence>
<keyword evidence="3" id="KW-1185">Reference proteome</keyword>
<dbReference type="InterPro" id="IPR053154">
    <property type="entry name" value="c-di-AMP_regulator"/>
</dbReference>
<sequence length="415" mass="45460">MKNNVTRRLLYNNKFIFVSSVVVAILFWLFVVINVSPDYKRTIYGAQISIEENSQSLTALGLHVVDKSTDKVSITVTGPRNVIGRLTGSSFSVTPVISMISKAGSYELKLNAVLKSPDNRVRITKISPAYVTVKFDTMQVKNLPVNVQVEDNKVPDGYIMQTAESNPKTITISGPTSELSQVAKAQAKVKIGDNTKETTVINSKIILLDSGGNELNLEHIQMSQSSVQITVPILKTKQLPLKVSFTNIPEGFDTNNIMYEVTPSSIDVAGNADKIDAINEINMGSINFEELDITSTKMMNIPNIEGIMNIENVETAYVKVMLKNTSTKMMSTSNFTVVGQPAGYRVTVKTKQIKNIKLFGPSSDIDNVTTINAIINLSNVQNGTGQYEVPVTFKVPGRSGYWVTGSYSAVVSIRK</sequence>
<feature type="transmembrane region" description="Helical" evidence="1">
    <location>
        <begin position="15"/>
        <end position="35"/>
    </location>
</feature>
<evidence type="ECO:0000256" key="1">
    <source>
        <dbReference type="SAM" id="Phobius"/>
    </source>
</evidence>
<dbReference type="HOGENOM" id="CLU_051130_1_0_9"/>
<dbReference type="Pfam" id="PF07949">
    <property type="entry name" value="YbbR"/>
    <property type="match status" value="3"/>
</dbReference>
<dbReference type="PANTHER" id="PTHR37804">
    <property type="entry name" value="CDAA REGULATORY PROTEIN CDAR"/>
    <property type="match status" value="1"/>
</dbReference>
<organism evidence="2 3">
    <name type="scientific">[Clostridium] cellulosi</name>
    <dbReference type="NCBI Taxonomy" id="29343"/>
    <lineage>
        <taxon>Bacteria</taxon>
        <taxon>Bacillati</taxon>
        <taxon>Bacillota</taxon>
        <taxon>Clostridia</taxon>
        <taxon>Eubacteriales</taxon>
        <taxon>Oscillospiraceae</taxon>
        <taxon>Oscillospiraceae incertae sedis</taxon>
    </lineage>
</organism>
<name>A0A078KN43_9FIRM</name>
<protein>
    <recommendedName>
        <fullName evidence="4">YbbR family protein</fullName>
    </recommendedName>
</protein>
<keyword evidence="1" id="KW-0812">Transmembrane</keyword>
<keyword evidence="1" id="KW-1133">Transmembrane helix</keyword>
<dbReference type="STRING" id="29343.CCDG5_0729"/>
<dbReference type="PATRIC" id="fig|29343.3.peg.763"/>
<dbReference type="InterPro" id="IPR012505">
    <property type="entry name" value="YbbR"/>
</dbReference>
<evidence type="ECO:0000313" key="3">
    <source>
        <dbReference type="Proteomes" id="UP000032431"/>
    </source>
</evidence>
<accession>A0A078KN43</accession>
<proteinExistence type="predicted"/>
<dbReference type="Gene3D" id="2.170.120.40">
    <property type="entry name" value="YbbR-like domain"/>
    <property type="match status" value="2"/>
</dbReference>
<keyword evidence="1" id="KW-0472">Membrane</keyword>
<dbReference type="Gene3D" id="2.170.120.30">
    <property type="match status" value="2"/>
</dbReference>
<gene>
    <name evidence="2" type="ORF">CCDG5_0729</name>
</gene>
<dbReference type="Proteomes" id="UP000032431">
    <property type="component" value="Chromosome I"/>
</dbReference>
<evidence type="ECO:0008006" key="4">
    <source>
        <dbReference type="Google" id="ProtNLM"/>
    </source>
</evidence>
<dbReference type="AlphaFoldDB" id="A0A078KN43"/>
<dbReference type="EMBL" id="LM995447">
    <property type="protein sequence ID" value="CDZ23858.1"/>
    <property type="molecule type" value="Genomic_DNA"/>
</dbReference>
<dbReference type="KEGG" id="ccel:CCDG5_0729"/>
<reference evidence="3" key="1">
    <citation type="submission" date="2014-07" db="EMBL/GenBank/DDBJ databases">
        <authorList>
            <person name="Wibberg D."/>
        </authorList>
    </citation>
    <scope>NUCLEOTIDE SEQUENCE [LARGE SCALE GENOMIC DNA]</scope>
    <source>
        <strain evidence="3">DG5</strain>
    </source>
</reference>
<dbReference type="OrthoDB" id="1843316at2"/>
<dbReference type="PANTHER" id="PTHR37804:SF1">
    <property type="entry name" value="CDAA REGULATORY PROTEIN CDAR"/>
    <property type="match status" value="1"/>
</dbReference>